<keyword evidence="2" id="KW-0255">Endonuclease</keyword>
<evidence type="ECO:0000313" key="3">
    <source>
        <dbReference type="Proteomes" id="UP001297361"/>
    </source>
</evidence>
<dbReference type="CDD" id="cd00085">
    <property type="entry name" value="HNHc"/>
    <property type="match status" value="1"/>
</dbReference>
<dbReference type="GO" id="GO:0003676">
    <property type="term" value="F:nucleic acid binding"/>
    <property type="evidence" value="ECO:0007669"/>
    <property type="project" value="InterPro"/>
</dbReference>
<evidence type="ECO:0000259" key="1">
    <source>
        <dbReference type="Pfam" id="PF01844"/>
    </source>
</evidence>
<dbReference type="InterPro" id="IPR052892">
    <property type="entry name" value="NA-targeting_endonuclease"/>
</dbReference>
<keyword evidence="2" id="KW-0378">Hydrolase</keyword>
<dbReference type="PANTHER" id="PTHR33877">
    <property type="entry name" value="SLL1193 PROTEIN"/>
    <property type="match status" value="1"/>
</dbReference>
<evidence type="ECO:0000313" key="2">
    <source>
        <dbReference type="EMBL" id="MEC3889273.1"/>
    </source>
</evidence>
<dbReference type="InterPro" id="IPR003615">
    <property type="entry name" value="HNH_nuc"/>
</dbReference>
<dbReference type="RefSeq" id="WP_326344366.1">
    <property type="nucleotide sequence ID" value="NZ_JAJFNJ020000003.1"/>
</dbReference>
<dbReference type="GO" id="GO:0004519">
    <property type="term" value="F:endonuclease activity"/>
    <property type="evidence" value="ECO:0007669"/>
    <property type="project" value="UniProtKB-KW"/>
</dbReference>
<accession>A0AAJ2X5U1</accession>
<reference evidence="2" key="1">
    <citation type="submission" date="2021-10" db="EMBL/GenBank/DDBJ databases">
        <authorList>
            <person name="Hussein R."/>
            <person name="Harrison J."/>
            <person name="Studholme D.J."/>
            <person name="Vicente J."/>
            <person name="Grant M."/>
        </authorList>
    </citation>
    <scope>NUCLEOTIDE SEQUENCE</scope>
    <source>
        <strain evidence="2">NCPPB 2970</strain>
    </source>
</reference>
<dbReference type="InterPro" id="IPR002711">
    <property type="entry name" value="HNH"/>
</dbReference>
<feature type="domain" description="HNH" evidence="1">
    <location>
        <begin position="42"/>
        <end position="80"/>
    </location>
</feature>
<sequence length="123" mass="13834">MSKKRLKTLRTNAFHAQSGRCYYCCRPMWLSSPDELGLRPRSARPYQCTAEHLVAQQDGGKDVADNIVAACRLCNLRRHKLITSAPAAEVYLAKVRRRVAKGKWHPPGFLRAVSTSPSLGTRR</sequence>
<proteinExistence type="predicted"/>
<dbReference type="AlphaFoldDB" id="A0AAJ2X5U1"/>
<dbReference type="Gene3D" id="1.10.30.50">
    <property type="match status" value="1"/>
</dbReference>
<keyword evidence="2" id="KW-0540">Nuclease</keyword>
<dbReference type="Proteomes" id="UP001297361">
    <property type="component" value="Unassembled WGS sequence"/>
</dbReference>
<gene>
    <name evidence="2" type="ORF">LLE72_016340</name>
</gene>
<dbReference type="GO" id="GO:0008270">
    <property type="term" value="F:zinc ion binding"/>
    <property type="evidence" value="ECO:0007669"/>
    <property type="project" value="InterPro"/>
</dbReference>
<dbReference type="Pfam" id="PF01844">
    <property type="entry name" value="HNH"/>
    <property type="match status" value="1"/>
</dbReference>
<name>A0AAJ2X5U1_XANCA</name>
<dbReference type="PANTHER" id="PTHR33877:SF1">
    <property type="entry name" value="TYPE IV METHYL-DIRECTED RESTRICTION ENZYME ECOKMCRA"/>
    <property type="match status" value="1"/>
</dbReference>
<comment type="caution">
    <text evidence="2">The sequence shown here is derived from an EMBL/GenBank/DDBJ whole genome shotgun (WGS) entry which is preliminary data.</text>
</comment>
<reference evidence="2" key="2">
    <citation type="submission" date="2024-01" db="EMBL/GenBank/DDBJ databases">
        <title>Long-read genome sequencing of X. campestris pv. papavericola.</title>
        <authorList>
            <person name="Hussain R.M.F."/>
            <person name="Greer S."/>
            <person name="Harrison J."/>
            <person name="Grant M."/>
            <person name="Vicente J."/>
            <person name="Studholme D.J."/>
        </authorList>
    </citation>
    <scope>NUCLEOTIDE SEQUENCE</scope>
    <source>
        <strain evidence="2">NCPPB 2970</strain>
    </source>
</reference>
<organism evidence="2 3">
    <name type="scientific">Xanthomonas campestris pv. papavericola</name>
    <dbReference type="NCBI Taxonomy" id="487881"/>
    <lineage>
        <taxon>Bacteria</taxon>
        <taxon>Pseudomonadati</taxon>
        <taxon>Pseudomonadota</taxon>
        <taxon>Gammaproteobacteria</taxon>
        <taxon>Lysobacterales</taxon>
        <taxon>Lysobacteraceae</taxon>
        <taxon>Xanthomonas</taxon>
    </lineage>
</organism>
<dbReference type="EMBL" id="JAJFNJ020000003">
    <property type="protein sequence ID" value="MEC3889273.1"/>
    <property type="molecule type" value="Genomic_DNA"/>
</dbReference>
<protein>
    <submittedName>
        <fullName evidence="2">HNH endonuclease</fullName>
    </submittedName>
</protein>